<evidence type="ECO:0000313" key="3">
    <source>
        <dbReference type="EMBL" id="PSK89330.1"/>
    </source>
</evidence>
<comment type="caution">
    <text evidence="3">The sequence shown here is derived from an EMBL/GenBank/DDBJ whole genome shotgun (WGS) entry which is preliminary data.</text>
</comment>
<accession>A0A2P8CWK9</accession>
<keyword evidence="1" id="KW-0812">Transmembrane</keyword>
<feature type="transmembrane region" description="Helical" evidence="1">
    <location>
        <begin position="193"/>
        <end position="211"/>
    </location>
</feature>
<feature type="transmembrane region" description="Helical" evidence="1">
    <location>
        <begin position="146"/>
        <end position="162"/>
    </location>
</feature>
<proteinExistence type="predicted"/>
<keyword evidence="1" id="KW-0472">Membrane</keyword>
<feature type="transmembrane region" description="Helical" evidence="1">
    <location>
        <begin position="94"/>
        <end position="116"/>
    </location>
</feature>
<dbReference type="EMBL" id="PYGD01000012">
    <property type="protein sequence ID" value="PSK89330.1"/>
    <property type="molecule type" value="Genomic_DNA"/>
</dbReference>
<organism evidence="3 4">
    <name type="scientific">Taibaiella chishuiensis</name>
    <dbReference type="NCBI Taxonomy" id="1434707"/>
    <lineage>
        <taxon>Bacteria</taxon>
        <taxon>Pseudomonadati</taxon>
        <taxon>Bacteroidota</taxon>
        <taxon>Chitinophagia</taxon>
        <taxon>Chitinophagales</taxon>
        <taxon>Chitinophagaceae</taxon>
        <taxon>Taibaiella</taxon>
    </lineage>
</organism>
<feature type="transmembrane region" description="Helical" evidence="1">
    <location>
        <begin position="169"/>
        <end position="187"/>
    </location>
</feature>
<dbReference type="AlphaFoldDB" id="A0A2P8CWK9"/>
<dbReference type="OrthoDB" id="792641at2"/>
<reference evidence="3 4" key="1">
    <citation type="submission" date="2018-03" db="EMBL/GenBank/DDBJ databases">
        <title>Genomic Encyclopedia of Type Strains, Phase III (KMG-III): the genomes of soil and plant-associated and newly described type strains.</title>
        <authorList>
            <person name="Whitman W."/>
        </authorList>
    </citation>
    <scope>NUCLEOTIDE SEQUENCE [LARGE SCALE GENOMIC DNA]</scope>
    <source>
        <strain evidence="3 4">CGMCC 1.12700</strain>
    </source>
</reference>
<keyword evidence="4" id="KW-1185">Reference proteome</keyword>
<gene>
    <name evidence="3" type="ORF">B0I18_112132</name>
</gene>
<evidence type="ECO:0000259" key="2">
    <source>
        <dbReference type="Pfam" id="PF14360"/>
    </source>
</evidence>
<dbReference type="Proteomes" id="UP000240572">
    <property type="component" value="Unassembled WGS sequence"/>
</dbReference>
<dbReference type="InterPro" id="IPR025749">
    <property type="entry name" value="Sphingomyelin_synth-like_dom"/>
</dbReference>
<feature type="transmembrane region" description="Helical" evidence="1">
    <location>
        <begin position="27"/>
        <end position="49"/>
    </location>
</feature>
<dbReference type="Pfam" id="PF14360">
    <property type="entry name" value="PAP2_C"/>
    <property type="match status" value="1"/>
</dbReference>
<feature type="domain" description="Sphingomyelin synthase-like" evidence="2">
    <location>
        <begin position="145"/>
        <end position="206"/>
    </location>
</feature>
<dbReference type="RefSeq" id="WP_106524978.1">
    <property type="nucleotide sequence ID" value="NZ_PYGD01000012.1"/>
</dbReference>
<evidence type="ECO:0000256" key="1">
    <source>
        <dbReference type="SAM" id="Phobius"/>
    </source>
</evidence>
<evidence type="ECO:0000313" key="4">
    <source>
        <dbReference type="Proteomes" id="UP000240572"/>
    </source>
</evidence>
<feature type="transmembrane region" description="Helical" evidence="1">
    <location>
        <begin position="69"/>
        <end position="87"/>
    </location>
</feature>
<sequence length="222" mass="25045">MSVAEENNLNPINWKAAYKANCFKIRLFIGIVLFAGILTVFPFFFQYIESRDGLSLDDSIVAAIPPHDVSIPIFIFIWSTTLLLALRCIRDPQLLLISLYCFIVLTLTRMCTIYFIPLNPPQGLIPLVDPLSNFFYGKTNFVTKDLFFSGHTSSQFIFFLSLKKKRDKAFALLSTLVVGCLVLVQHVHYTVDVVAAIPLTYLCFLLGRRIALGRGEASLTDH</sequence>
<keyword evidence="1" id="KW-1133">Transmembrane helix</keyword>
<name>A0A2P8CWK9_9BACT</name>
<protein>
    <submittedName>
        <fullName evidence="3">PAP2 superfamily protein</fullName>
    </submittedName>
</protein>